<feature type="region of interest" description="Disordered" evidence="1">
    <location>
        <begin position="407"/>
        <end position="434"/>
    </location>
</feature>
<evidence type="ECO:0000313" key="3">
    <source>
        <dbReference type="Proteomes" id="UP000766550"/>
    </source>
</evidence>
<name>A0A8J7Y279_9EURY</name>
<dbReference type="EMBL" id="JAHQXF010000001">
    <property type="protein sequence ID" value="MBV0922832.1"/>
    <property type="molecule type" value="Genomic_DNA"/>
</dbReference>
<dbReference type="Proteomes" id="UP000766550">
    <property type="component" value="Unassembled WGS sequence"/>
</dbReference>
<organism evidence="2 3">
    <name type="scientific">Haloarcula limicola</name>
    <dbReference type="NCBI Taxonomy" id="1429915"/>
    <lineage>
        <taxon>Archaea</taxon>
        <taxon>Methanobacteriati</taxon>
        <taxon>Methanobacteriota</taxon>
        <taxon>Stenosarchaea group</taxon>
        <taxon>Halobacteria</taxon>
        <taxon>Halobacteriales</taxon>
        <taxon>Haloarculaceae</taxon>
        <taxon>Haloarcula</taxon>
    </lineage>
</organism>
<evidence type="ECO:0000256" key="1">
    <source>
        <dbReference type="SAM" id="MobiDB-lite"/>
    </source>
</evidence>
<feature type="compositionally biased region" description="Acidic residues" evidence="1">
    <location>
        <begin position="409"/>
        <end position="434"/>
    </location>
</feature>
<dbReference type="OrthoDB" id="306636at2157"/>
<gene>
    <name evidence="2" type="ORF">KTS45_01340</name>
</gene>
<sequence length="434" mass="46062">MGRHFSEIATNARHESVSFHNLRSKHESYDRPLGGYLRRSERPEFICEVKKCTVETADSSWNISAGILDSGHLLITDERVLAVFPRDEESQLVEVPFVETVGVDSSSSWRSDKLVVTDLQGYQYEFALDTDRESFETAARIAGDLNESVDSEESSAAKFHDEIDAEIADADDAESALYAVAALFGKRSEETHFDQAVAESDSMADLGRQIAAMPGIGDSQPGISESESTTQLAKPSVDVAGLRQRLARTASNADPKDVGKYSLGAVLGFGTAAVSAPFSTTAGIAALLAGGAATGAYASANPRSLAARIEPLQLAVNAKDRSSQLASTPGAGSHGAGATLGMAEYLSQMDHGELDEAYAKWLSEVDIEAVIEGQKMATRYANQTGEFDDPQQAGLLGGAAGLAYGYADSDGDLDEDVDGDIVDVLPDETDDQES</sequence>
<dbReference type="RefSeq" id="WP_162316004.1">
    <property type="nucleotide sequence ID" value="NZ_JAHQXF010000001.1"/>
</dbReference>
<evidence type="ECO:0000313" key="2">
    <source>
        <dbReference type="EMBL" id="MBV0922832.1"/>
    </source>
</evidence>
<proteinExistence type="predicted"/>
<protein>
    <recommendedName>
        <fullName evidence="4">PH domain-containing protein</fullName>
    </recommendedName>
</protein>
<comment type="caution">
    <text evidence="2">The sequence shown here is derived from an EMBL/GenBank/DDBJ whole genome shotgun (WGS) entry which is preliminary data.</text>
</comment>
<reference evidence="2 3" key="1">
    <citation type="submission" date="2021-06" db="EMBL/GenBank/DDBJ databases">
        <title>New haloarchaea isolates fom saline soil.</title>
        <authorList>
            <person name="Duran-Viseras A."/>
            <person name="Sanchez-Porro C.S."/>
            <person name="Ventosa A."/>
        </authorList>
    </citation>
    <scope>NUCLEOTIDE SEQUENCE [LARGE SCALE GENOMIC DNA]</scope>
    <source>
        <strain evidence="2 3">JCM 183640</strain>
    </source>
</reference>
<dbReference type="AlphaFoldDB" id="A0A8J7Y279"/>
<accession>A0A8J7Y279</accession>
<keyword evidence="3" id="KW-1185">Reference proteome</keyword>
<evidence type="ECO:0008006" key="4">
    <source>
        <dbReference type="Google" id="ProtNLM"/>
    </source>
</evidence>